<keyword evidence="2" id="KW-1185">Reference proteome</keyword>
<dbReference type="AlphaFoldDB" id="A0A0F7K452"/>
<dbReference type="OrthoDB" id="1551201at2"/>
<reference evidence="1 2" key="1">
    <citation type="journal article" date="2015" name="Genome Announc.">
        <title>Complete Genome Sequence of Sedimenticola thiotaurini Strain SIP-G1, a Polyphosphate- and Polyhydroxyalkanoate-Accumulating Sulfur-Oxidizing Gammaproteobacterium Isolated from Salt Marsh Sediments.</title>
        <authorList>
            <person name="Flood B.E."/>
            <person name="Jones D.S."/>
            <person name="Bailey J.V."/>
        </authorList>
    </citation>
    <scope>NUCLEOTIDE SEQUENCE [LARGE SCALE GENOMIC DNA]</scope>
    <source>
        <strain evidence="1 2">SIP-G1</strain>
    </source>
</reference>
<gene>
    <name evidence="1" type="ORF">AAY24_16785</name>
</gene>
<evidence type="ECO:0000313" key="2">
    <source>
        <dbReference type="Proteomes" id="UP000034410"/>
    </source>
</evidence>
<dbReference type="EMBL" id="CP011412">
    <property type="protein sequence ID" value="AKH21728.1"/>
    <property type="molecule type" value="Genomic_DNA"/>
</dbReference>
<dbReference type="Pfam" id="PF13783">
    <property type="entry name" value="DUF4177"/>
    <property type="match status" value="1"/>
</dbReference>
<organism evidence="1 2">
    <name type="scientific">Sedimenticola thiotaurini</name>
    <dbReference type="NCBI Taxonomy" id="1543721"/>
    <lineage>
        <taxon>Bacteria</taxon>
        <taxon>Pseudomonadati</taxon>
        <taxon>Pseudomonadota</taxon>
        <taxon>Gammaproteobacteria</taxon>
        <taxon>Chromatiales</taxon>
        <taxon>Sedimenticolaceae</taxon>
        <taxon>Sedimenticola</taxon>
    </lineage>
</organism>
<dbReference type="KEGG" id="seds:AAY24_16785"/>
<dbReference type="InterPro" id="IPR025234">
    <property type="entry name" value="YjzH-like"/>
</dbReference>
<name>A0A0F7K452_9GAMM</name>
<protein>
    <recommendedName>
        <fullName evidence="3">DUF4177 domain-containing protein</fullName>
    </recommendedName>
</protein>
<evidence type="ECO:0008006" key="3">
    <source>
        <dbReference type="Google" id="ProtNLM"/>
    </source>
</evidence>
<accession>A0A0F7K452</accession>
<proteinExistence type="predicted"/>
<dbReference type="RefSeq" id="WP_046860649.1">
    <property type="nucleotide sequence ID" value="NZ_CP011412.1"/>
</dbReference>
<sequence length="80" mass="9093">MFEYKMVQIPPNIAVQMKTHKGNEAAAYLENVVNKYASEGWEFQRVDSIGVQVQPGCMDALSGKKAENSSYYVITFRKEK</sequence>
<dbReference type="Proteomes" id="UP000034410">
    <property type="component" value="Chromosome"/>
</dbReference>
<evidence type="ECO:0000313" key="1">
    <source>
        <dbReference type="EMBL" id="AKH21728.1"/>
    </source>
</evidence>